<dbReference type="GeneID" id="118428397"/>
<dbReference type="InterPro" id="IPR002172">
    <property type="entry name" value="LDrepeatLR_classA_rpt"/>
</dbReference>
<evidence type="ECO:0000256" key="4">
    <source>
        <dbReference type="SAM" id="Phobius"/>
    </source>
</evidence>
<comment type="caution">
    <text evidence="2">Lacks conserved residue(s) required for the propagation of feature annotation.</text>
</comment>
<dbReference type="InterPro" id="IPR042333">
    <property type="entry name" value="LRAD2/Mig-13-like"/>
</dbReference>
<keyword evidence="4" id="KW-0812">Transmembrane</keyword>
<dbReference type="RefSeq" id="XP_035694333.1">
    <property type="nucleotide sequence ID" value="XM_035838440.1"/>
</dbReference>
<dbReference type="PANTHER" id="PTHR24652">
    <property type="entry name" value="LOW-DENSITY LIPOPROTEIN RECEPTOR CLASS A DOMAIN-CONTAINING PROTEIN 2"/>
    <property type="match status" value="1"/>
</dbReference>
<feature type="region of interest" description="Disordered" evidence="3">
    <location>
        <begin position="311"/>
        <end position="342"/>
    </location>
</feature>
<dbReference type="SMART" id="SM00042">
    <property type="entry name" value="CUB"/>
    <property type="match status" value="1"/>
</dbReference>
<accession>A0A9J7M4I8</accession>
<evidence type="ECO:0000256" key="1">
    <source>
        <dbReference type="ARBA" id="ARBA00023157"/>
    </source>
</evidence>
<keyword evidence="4" id="KW-1133">Transmembrane helix</keyword>
<feature type="transmembrane region" description="Helical" evidence="4">
    <location>
        <begin position="14"/>
        <end position="39"/>
    </location>
</feature>
<feature type="transmembrane region" description="Helical" evidence="4">
    <location>
        <begin position="278"/>
        <end position="303"/>
    </location>
</feature>
<feature type="disulfide bond" evidence="2">
    <location>
        <begin position="205"/>
        <end position="223"/>
    </location>
</feature>
<protein>
    <submittedName>
        <fullName evidence="7">Uncharacterized protein LOC118428397</fullName>
    </submittedName>
</protein>
<feature type="domain" description="CUB" evidence="5">
    <location>
        <begin position="79"/>
        <end position="193"/>
    </location>
</feature>
<gene>
    <name evidence="7" type="primary">LOC118428397</name>
</gene>
<dbReference type="Gene3D" id="2.60.120.290">
    <property type="entry name" value="Spermadhesin, CUB domain"/>
    <property type="match status" value="1"/>
</dbReference>
<reference evidence="7" key="2">
    <citation type="submission" date="2025-08" db="UniProtKB">
        <authorList>
            <consortium name="RefSeq"/>
        </authorList>
    </citation>
    <scope>IDENTIFICATION</scope>
    <source>
        <strain evidence="7">S238N-H82</strain>
        <tissue evidence="7">Testes</tissue>
    </source>
</reference>
<proteinExistence type="predicted"/>
<evidence type="ECO:0000313" key="7">
    <source>
        <dbReference type="RefSeq" id="XP_035694333.1"/>
    </source>
</evidence>
<feature type="region of interest" description="Disordered" evidence="3">
    <location>
        <begin position="232"/>
        <end position="268"/>
    </location>
</feature>
<dbReference type="CDD" id="cd00112">
    <property type="entry name" value="LDLa"/>
    <property type="match status" value="1"/>
</dbReference>
<dbReference type="CDD" id="cd00041">
    <property type="entry name" value="CUB"/>
    <property type="match status" value="1"/>
</dbReference>
<dbReference type="PROSITE" id="PS50068">
    <property type="entry name" value="LDLRA_2"/>
    <property type="match status" value="1"/>
</dbReference>
<evidence type="ECO:0000313" key="6">
    <source>
        <dbReference type="Proteomes" id="UP000001554"/>
    </source>
</evidence>
<sequence length="342" mass="36842">MGCSAGVTNRQKSWTYLIVKTSAIDILTVCVTSITVKVAMGESLRIRRWQWGFYCVVAMLTVLPPMTHGDRYQTFSMECGGTVELGDTEAGYVSYSYDPGQDCTVTFTGASGKKFLLHFVTLDMGPDDSCDDQELRIYDGEQASGDLLASVCGSEQEGLDVTTSTNFVTLRLTSGDSASGDLRIKYTMFYDSAGDVCRESDDFRCDDGKCIRSELRQDGYCNCPGGVDEPDGCEAEGEDVSDSAEAEPEGEPESEPEAEPESEPEPESEWIPELGMTMWALTGIIIGTVAFLIFTGVAAYFAVKHFKKGSVGGRPGPTTSIPMGQPPAYSAQSKTGQTPISA</sequence>
<reference evidence="6" key="1">
    <citation type="journal article" date="2020" name="Nat. Ecol. Evol.">
        <title>Deeply conserved synteny resolves early events in vertebrate evolution.</title>
        <authorList>
            <person name="Simakov O."/>
            <person name="Marletaz F."/>
            <person name="Yue J.X."/>
            <person name="O'Connell B."/>
            <person name="Jenkins J."/>
            <person name="Brandt A."/>
            <person name="Calef R."/>
            <person name="Tung C.H."/>
            <person name="Huang T.K."/>
            <person name="Schmutz J."/>
            <person name="Satoh N."/>
            <person name="Yu J.K."/>
            <person name="Putnam N.H."/>
            <person name="Green R.E."/>
            <person name="Rokhsar D.S."/>
        </authorList>
    </citation>
    <scope>NUCLEOTIDE SEQUENCE [LARGE SCALE GENOMIC DNA]</scope>
    <source>
        <strain evidence="6">S238N-H82</strain>
    </source>
</reference>
<organism evidence="6 7">
    <name type="scientific">Branchiostoma floridae</name>
    <name type="common">Florida lancelet</name>
    <name type="synonym">Amphioxus</name>
    <dbReference type="NCBI Taxonomy" id="7739"/>
    <lineage>
        <taxon>Eukaryota</taxon>
        <taxon>Metazoa</taxon>
        <taxon>Chordata</taxon>
        <taxon>Cephalochordata</taxon>
        <taxon>Leptocardii</taxon>
        <taxon>Amphioxiformes</taxon>
        <taxon>Branchiostomatidae</taxon>
        <taxon>Branchiostoma</taxon>
    </lineage>
</organism>
<feature type="compositionally biased region" description="Polar residues" evidence="3">
    <location>
        <begin position="330"/>
        <end position="342"/>
    </location>
</feature>
<dbReference type="SMART" id="SM00192">
    <property type="entry name" value="LDLa"/>
    <property type="match status" value="1"/>
</dbReference>
<dbReference type="Proteomes" id="UP000001554">
    <property type="component" value="Chromosome 13"/>
</dbReference>
<dbReference type="PROSITE" id="PS01180">
    <property type="entry name" value="CUB"/>
    <property type="match status" value="1"/>
</dbReference>
<dbReference type="AlphaFoldDB" id="A0A9J7M4I8"/>
<dbReference type="InterPro" id="IPR035914">
    <property type="entry name" value="Sperma_CUB_dom_sf"/>
</dbReference>
<evidence type="ECO:0000256" key="2">
    <source>
        <dbReference type="PROSITE-ProRule" id="PRU00124"/>
    </source>
</evidence>
<evidence type="ECO:0000259" key="5">
    <source>
        <dbReference type="PROSITE" id="PS01180"/>
    </source>
</evidence>
<keyword evidence="6" id="KW-1185">Reference proteome</keyword>
<dbReference type="OMA" id="PEPESEW"/>
<keyword evidence="4" id="KW-0472">Membrane</keyword>
<keyword evidence="1 2" id="KW-1015">Disulfide bond</keyword>
<name>A0A9J7M4I8_BRAFL</name>
<evidence type="ECO:0000256" key="3">
    <source>
        <dbReference type="SAM" id="MobiDB-lite"/>
    </source>
</evidence>
<dbReference type="KEGG" id="bfo:118428397"/>
<dbReference type="OrthoDB" id="6514358at2759"/>
<dbReference type="SUPFAM" id="SSF49854">
    <property type="entry name" value="Spermadhesin, CUB domain"/>
    <property type="match status" value="1"/>
</dbReference>
<dbReference type="InterPro" id="IPR000859">
    <property type="entry name" value="CUB_dom"/>
</dbReference>
<dbReference type="Pfam" id="PF00431">
    <property type="entry name" value="CUB"/>
    <property type="match status" value="1"/>
</dbReference>
<dbReference type="PANTHER" id="PTHR24652:SF69">
    <property type="entry name" value="CUB DOMAIN-CONTAINING PROTEIN"/>
    <property type="match status" value="1"/>
</dbReference>